<name>A0A4Z2JG84_9TELE</name>
<dbReference type="EMBL" id="SRLO01000002">
    <property type="protein sequence ID" value="TNN89266.1"/>
    <property type="molecule type" value="Genomic_DNA"/>
</dbReference>
<comment type="caution">
    <text evidence="2">The sequence shown here is derived from an EMBL/GenBank/DDBJ whole genome shotgun (WGS) entry which is preliminary data.</text>
</comment>
<dbReference type="AlphaFoldDB" id="A0A4Z2JG84"/>
<protein>
    <submittedName>
        <fullName evidence="2">Uncharacterized protein</fullName>
    </submittedName>
</protein>
<reference evidence="2 3" key="1">
    <citation type="submission" date="2019-03" db="EMBL/GenBank/DDBJ databases">
        <title>First draft genome of Liparis tanakae, snailfish: a comprehensive survey of snailfish specific genes.</title>
        <authorList>
            <person name="Kim W."/>
            <person name="Song I."/>
            <person name="Jeong J.-H."/>
            <person name="Kim D."/>
            <person name="Kim S."/>
            <person name="Ryu S."/>
            <person name="Song J.Y."/>
            <person name="Lee S.K."/>
        </authorList>
    </citation>
    <scope>NUCLEOTIDE SEQUENCE [LARGE SCALE GENOMIC DNA]</scope>
    <source>
        <tissue evidence="2">Muscle</tissue>
    </source>
</reference>
<sequence length="300" mass="33163">MSWYGCPAASTEKPPFSTALLVMSPTLPPTVLFRGLIIHLAHQPPVLHEVKLVPGGQLSAAHDAGEAVQLKYRELRRRRKREKRKRRRGAHSKHTLRRTNKTLTQERLYITQPTHRNKKSTMTHPNHYWDPYTTEYIEYKPVVDASGSGETFVRQRSLAVGALEALGVPVSVQHLQDELVQDVLTTAGAVRDLCGGTGGHMHRRALRAVPPKPLSPLGVYSRDGVRAVPSRAELFWSESDRLRGPCSAAGAAGCDVTAAEAHGGPMGAQEEEAPRAESILHRCTSEEEKGEEEEEERRGV</sequence>
<feature type="compositionally biased region" description="Acidic residues" evidence="1">
    <location>
        <begin position="288"/>
        <end position="300"/>
    </location>
</feature>
<proteinExistence type="predicted"/>
<evidence type="ECO:0000313" key="2">
    <source>
        <dbReference type="EMBL" id="TNN89266.1"/>
    </source>
</evidence>
<feature type="region of interest" description="Disordered" evidence="1">
    <location>
        <begin position="259"/>
        <end position="300"/>
    </location>
</feature>
<evidence type="ECO:0000256" key="1">
    <source>
        <dbReference type="SAM" id="MobiDB-lite"/>
    </source>
</evidence>
<feature type="region of interest" description="Disordered" evidence="1">
    <location>
        <begin position="77"/>
        <end position="97"/>
    </location>
</feature>
<accession>A0A4Z2JG84</accession>
<organism evidence="2 3">
    <name type="scientific">Liparis tanakae</name>
    <name type="common">Tanaka's snailfish</name>
    <dbReference type="NCBI Taxonomy" id="230148"/>
    <lineage>
        <taxon>Eukaryota</taxon>
        <taxon>Metazoa</taxon>
        <taxon>Chordata</taxon>
        <taxon>Craniata</taxon>
        <taxon>Vertebrata</taxon>
        <taxon>Euteleostomi</taxon>
        <taxon>Actinopterygii</taxon>
        <taxon>Neopterygii</taxon>
        <taxon>Teleostei</taxon>
        <taxon>Neoteleostei</taxon>
        <taxon>Acanthomorphata</taxon>
        <taxon>Eupercaria</taxon>
        <taxon>Perciformes</taxon>
        <taxon>Cottioidei</taxon>
        <taxon>Cottales</taxon>
        <taxon>Liparidae</taxon>
        <taxon>Liparis</taxon>
    </lineage>
</organism>
<feature type="compositionally biased region" description="Basic and acidic residues" evidence="1">
    <location>
        <begin position="272"/>
        <end position="287"/>
    </location>
</feature>
<gene>
    <name evidence="2" type="ORF">EYF80_000554</name>
</gene>
<keyword evidence="3" id="KW-1185">Reference proteome</keyword>
<evidence type="ECO:0000313" key="3">
    <source>
        <dbReference type="Proteomes" id="UP000314294"/>
    </source>
</evidence>
<dbReference type="Proteomes" id="UP000314294">
    <property type="component" value="Unassembled WGS sequence"/>
</dbReference>